<evidence type="ECO:0000313" key="2">
    <source>
        <dbReference type="EMBL" id="ROU07730.1"/>
    </source>
</evidence>
<dbReference type="CDD" id="cd16377">
    <property type="entry name" value="23S_rRNA_IVP_like"/>
    <property type="match status" value="1"/>
</dbReference>
<feature type="compositionally biased region" description="Pro residues" evidence="1">
    <location>
        <begin position="119"/>
        <end position="128"/>
    </location>
</feature>
<dbReference type="PANTHER" id="PTHR38471:SF2">
    <property type="entry name" value="FOUR HELIX BUNDLE PROTEIN"/>
    <property type="match status" value="1"/>
</dbReference>
<dbReference type="Proteomes" id="UP000275910">
    <property type="component" value="Unassembled WGS sequence"/>
</dbReference>
<name>A0A3N2RJT2_LYSEN</name>
<feature type="region of interest" description="Disordered" evidence="1">
    <location>
        <begin position="109"/>
        <end position="128"/>
    </location>
</feature>
<organism evidence="2 3">
    <name type="scientific">Lysobacter enzymogenes</name>
    <dbReference type="NCBI Taxonomy" id="69"/>
    <lineage>
        <taxon>Bacteria</taxon>
        <taxon>Pseudomonadati</taxon>
        <taxon>Pseudomonadota</taxon>
        <taxon>Gammaproteobacteria</taxon>
        <taxon>Lysobacterales</taxon>
        <taxon>Lysobacteraceae</taxon>
        <taxon>Lysobacter</taxon>
    </lineage>
</organism>
<dbReference type="NCBIfam" id="TIGR02436">
    <property type="entry name" value="four helix bundle protein"/>
    <property type="match status" value="1"/>
</dbReference>
<evidence type="ECO:0000313" key="3">
    <source>
        <dbReference type="Proteomes" id="UP000275910"/>
    </source>
</evidence>
<dbReference type="Pfam" id="PF05635">
    <property type="entry name" value="23S_rRNA_IVP"/>
    <property type="match status" value="1"/>
</dbReference>
<protein>
    <submittedName>
        <fullName evidence="2">Four helix bundle protein</fullName>
    </submittedName>
</protein>
<gene>
    <name evidence="2" type="ORF">D9T17_07950</name>
</gene>
<dbReference type="EMBL" id="RCTY01000020">
    <property type="protein sequence ID" value="ROU07730.1"/>
    <property type="molecule type" value="Genomic_DNA"/>
</dbReference>
<sequence>MRVCQAAMELAEVVYDLVGQFPAEERYGLGFQLRKAAVSVPSCTAEGNARGSTRDYLRFLSMAKGSLAEIQTQALLAARLKLADSARVDIVLMRAAAASRLLNALRKSLQDKLSKTPSSPTPNPQPRP</sequence>
<dbReference type="InterPro" id="IPR036583">
    <property type="entry name" value="23S_rRNA_IVS_sf"/>
</dbReference>
<accession>A0A3N2RJT2</accession>
<dbReference type="AlphaFoldDB" id="A0A3N2RJT2"/>
<comment type="caution">
    <text evidence="2">The sequence shown here is derived from an EMBL/GenBank/DDBJ whole genome shotgun (WGS) entry which is preliminary data.</text>
</comment>
<proteinExistence type="predicted"/>
<dbReference type="InterPro" id="IPR012657">
    <property type="entry name" value="23S_rRNA-intervening_sequence"/>
</dbReference>
<evidence type="ECO:0000256" key="1">
    <source>
        <dbReference type="SAM" id="MobiDB-lite"/>
    </source>
</evidence>
<reference evidence="2 3" key="1">
    <citation type="submission" date="2018-10" db="EMBL/GenBank/DDBJ databases">
        <title>The genome of Lysobacter enzymogenes OH11.</title>
        <authorList>
            <person name="Liu F."/>
            <person name="Zhao Y."/>
            <person name="Qian G."/>
            <person name="Chen Y."/>
            <person name="Xu H."/>
        </authorList>
    </citation>
    <scope>NUCLEOTIDE SEQUENCE [LARGE SCALE GENOMIC DNA]</scope>
    <source>
        <strain evidence="2 3">OH11</strain>
    </source>
</reference>
<dbReference type="SUPFAM" id="SSF158446">
    <property type="entry name" value="IVS-encoded protein-like"/>
    <property type="match status" value="1"/>
</dbReference>
<dbReference type="Gene3D" id="1.20.1440.60">
    <property type="entry name" value="23S rRNA-intervening sequence"/>
    <property type="match status" value="1"/>
</dbReference>
<dbReference type="PANTHER" id="PTHR38471">
    <property type="entry name" value="FOUR HELIX BUNDLE PROTEIN"/>
    <property type="match status" value="1"/>
</dbReference>